<sequence>MFVQREYQVTGLIHLLSLALRLLTLIEFVVRRQLEAQSKTFTGSYPDNPKKQTNKPTAERLLRAFSNLTLTIIEVRGERFGYVPPINLLQQEIISLLGLSPDIYSGLVDNSS</sequence>
<name>A0ABR8DT78_9NOSO</name>
<evidence type="ECO:0008006" key="3">
    <source>
        <dbReference type="Google" id="ProtNLM"/>
    </source>
</evidence>
<keyword evidence="2" id="KW-1185">Reference proteome</keyword>
<proteinExistence type="predicted"/>
<evidence type="ECO:0000313" key="1">
    <source>
        <dbReference type="EMBL" id="MBD2532399.1"/>
    </source>
</evidence>
<comment type="caution">
    <text evidence="1">The sequence shown here is derived from an EMBL/GenBank/DDBJ whole genome shotgun (WGS) entry which is preliminary data.</text>
</comment>
<organism evidence="1 2">
    <name type="scientific">Nostoc flagelliforme FACHB-838</name>
    <dbReference type="NCBI Taxonomy" id="2692904"/>
    <lineage>
        <taxon>Bacteria</taxon>
        <taxon>Bacillati</taxon>
        <taxon>Cyanobacteriota</taxon>
        <taxon>Cyanophyceae</taxon>
        <taxon>Nostocales</taxon>
        <taxon>Nostocaceae</taxon>
        <taxon>Nostoc</taxon>
    </lineage>
</organism>
<protein>
    <recommendedName>
        <fullName evidence="3">Transposase</fullName>
    </recommendedName>
</protein>
<accession>A0ABR8DT78</accession>
<dbReference type="Proteomes" id="UP000623440">
    <property type="component" value="Unassembled WGS sequence"/>
</dbReference>
<dbReference type="EMBL" id="JACJSI010000057">
    <property type="protein sequence ID" value="MBD2532399.1"/>
    <property type="molecule type" value="Genomic_DNA"/>
</dbReference>
<gene>
    <name evidence="1" type="ORF">H6G97_23590</name>
</gene>
<reference evidence="1 2" key="1">
    <citation type="journal article" date="2020" name="ISME J.">
        <title>Comparative genomics reveals insights into cyanobacterial evolution and habitat adaptation.</title>
        <authorList>
            <person name="Chen M.Y."/>
            <person name="Teng W.K."/>
            <person name="Zhao L."/>
            <person name="Hu C.X."/>
            <person name="Zhou Y.K."/>
            <person name="Han B.P."/>
            <person name="Song L.R."/>
            <person name="Shu W.S."/>
        </authorList>
    </citation>
    <scope>NUCLEOTIDE SEQUENCE [LARGE SCALE GENOMIC DNA]</scope>
    <source>
        <strain evidence="1 2">FACHB-838</strain>
    </source>
</reference>
<evidence type="ECO:0000313" key="2">
    <source>
        <dbReference type="Proteomes" id="UP000623440"/>
    </source>
</evidence>